<reference evidence="1 2" key="1">
    <citation type="submission" date="2018-08" db="EMBL/GenBank/DDBJ databases">
        <title>A genome reference for cultivated species of the human gut microbiota.</title>
        <authorList>
            <person name="Zou Y."/>
            <person name="Xue W."/>
            <person name="Luo G."/>
        </authorList>
    </citation>
    <scope>NUCLEOTIDE SEQUENCE [LARGE SCALE GENOMIC DNA]</scope>
    <source>
        <strain evidence="1 2">AF15-20</strain>
    </source>
</reference>
<proteinExistence type="predicted"/>
<protein>
    <submittedName>
        <fullName evidence="1">Uncharacterized protein</fullName>
    </submittedName>
</protein>
<dbReference type="InterPro" id="IPR046897">
    <property type="entry name" value="ABC-3C_MC6"/>
</dbReference>
<dbReference type="RefSeq" id="WP_118325475.1">
    <property type="nucleotide sequence ID" value="NZ_QRYH01000016.1"/>
</dbReference>
<dbReference type="EMBL" id="QRYQ01000016">
    <property type="protein sequence ID" value="RGU90589.1"/>
    <property type="molecule type" value="Genomic_DNA"/>
</dbReference>
<evidence type="ECO:0000313" key="1">
    <source>
        <dbReference type="EMBL" id="RGU90589.1"/>
    </source>
</evidence>
<accession>A0A395W5P6</accession>
<name>A0A395W5P6_9FIRM</name>
<evidence type="ECO:0000313" key="2">
    <source>
        <dbReference type="Proteomes" id="UP000265489"/>
    </source>
</evidence>
<dbReference type="AlphaFoldDB" id="A0A395W5P6"/>
<dbReference type="Pfam" id="PF20293">
    <property type="entry name" value="MC6"/>
    <property type="match status" value="1"/>
</dbReference>
<gene>
    <name evidence="1" type="ORF">DWW32_08505</name>
</gene>
<organism evidence="1 2">
    <name type="scientific">Holdemanella biformis</name>
    <dbReference type="NCBI Taxonomy" id="1735"/>
    <lineage>
        <taxon>Bacteria</taxon>
        <taxon>Bacillati</taxon>
        <taxon>Bacillota</taxon>
        <taxon>Erysipelotrichia</taxon>
        <taxon>Erysipelotrichales</taxon>
        <taxon>Erysipelotrichaceae</taxon>
        <taxon>Holdemanella</taxon>
    </lineage>
</organism>
<sequence length="82" mass="9644">MILPKKHLGIEESLWGFGAFLLGQMKKPMSVDDLWKYYKECYSKSGYSVRFSFDQFIMTLDYLYIIGAVKLDEKGKLIYEID</sequence>
<dbReference type="GeneID" id="66579973"/>
<comment type="caution">
    <text evidence="1">The sequence shown here is derived from an EMBL/GenBank/DDBJ whole genome shotgun (WGS) entry which is preliminary data.</text>
</comment>
<dbReference type="Proteomes" id="UP000265489">
    <property type="component" value="Unassembled WGS sequence"/>
</dbReference>